<dbReference type="AlphaFoldDB" id="A0A6J1LKN5"/>
<evidence type="ECO:0000256" key="1">
    <source>
        <dbReference type="ARBA" id="ARBA00004141"/>
    </source>
</evidence>
<name>A0A6J1LKN5_DROHY</name>
<keyword evidence="6 13" id="KW-1133">Transmembrane helix</keyword>
<evidence type="ECO:0000256" key="10">
    <source>
        <dbReference type="ARBA" id="ARBA00023201"/>
    </source>
</evidence>
<keyword evidence="5 12" id="KW-0812">Transmembrane</keyword>
<dbReference type="PANTHER" id="PTHR11690">
    <property type="entry name" value="AMILORIDE-SENSITIVE SODIUM CHANNEL-RELATED"/>
    <property type="match status" value="1"/>
</dbReference>
<dbReference type="Gene3D" id="1.10.287.820">
    <property type="entry name" value="Acid-sensing ion channel domain"/>
    <property type="match status" value="1"/>
</dbReference>
<dbReference type="Pfam" id="PF00858">
    <property type="entry name" value="ASC"/>
    <property type="match status" value="1"/>
</dbReference>
<keyword evidence="3 12" id="KW-0813">Transport</keyword>
<accession>A0A6J1LKN5</accession>
<dbReference type="Gene3D" id="1.10.287.770">
    <property type="entry name" value="YojJ-like"/>
    <property type="match status" value="1"/>
</dbReference>
<protein>
    <submittedName>
        <fullName evidence="15">Pickpocket protein 11</fullName>
    </submittedName>
</protein>
<dbReference type="GO" id="GO:0005886">
    <property type="term" value="C:plasma membrane"/>
    <property type="evidence" value="ECO:0007669"/>
    <property type="project" value="TreeGrafter"/>
</dbReference>
<dbReference type="Proteomes" id="UP000504633">
    <property type="component" value="Unplaced"/>
</dbReference>
<evidence type="ECO:0000256" key="4">
    <source>
        <dbReference type="ARBA" id="ARBA00022461"/>
    </source>
</evidence>
<feature type="transmembrane region" description="Helical" evidence="13">
    <location>
        <begin position="124"/>
        <end position="147"/>
    </location>
</feature>
<evidence type="ECO:0000256" key="5">
    <source>
        <dbReference type="ARBA" id="ARBA00022692"/>
    </source>
</evidence>
<evidence type="ECO:0000256" key="6">
    <source>
        <dbReference type="ARBA" id="ARBA00022989"/>
    </source>
</evidence>
<evidence type="ECO:0000256" key="3">
    <source>
        <dbReference type="ARBA" id="ARBA00022448"/>
    </source>
</evidence>
<evidence type="ECO:0000313" key="15">
    <source>
        <dbReference type="RefSeq" id="XP_023163966.2"/>
    </source>
</evidence>
<dbReference type="RefSeq" id="XP_023163966.2">
    <property type="nucleotide sequence ID" value="XM_023308198.2"/>
</dbReference>
<keyword evidence="9 13" id="KW-0472">Membrane</keyword>
<dbReference type="PANTHER" id="PTHR11690:SF237">
    <property type="entry name" value="PICKPOCKET 16-RELATED"/>
    <property type="match status" value="1"/>
</dbReference>
<dbReference type="KEGG" id="dhe:111594750"/>
<keyword evidence="11 12" id="KW-0407">Ion channel</keyword>
<comment type="similarity">
    <text evidence="2 12">Belongs to the amiloride-sensitive sodium channel (TC 1.A.6) family.</text>
</comment>
<sequence length="550" mass="63535">MSTTPAKDDPQPIYLINFEAYLRPKQPHKITPLQCFGRPQKPKSKCNKFHQTLQRIKLLRYWRTQHARFAKSLRQLPLPSFLSFLRARHDDGLCKSKTGFEIYCEMSSIHGFHVFVGACTWQRVLWWLIICTAVLLSLLVLIMSYTLSAETPTVRYIESMLQPMSEQSRNFPALSICSMNRISKSQLKAKEWSLPPQVLPWLTKHNWNPNPNDRTLLSDNISWSQLLESLAPRICESQVLACLWQGLPHSCDQLFTTSWSYSEGRCCTFNETPIHTAGNPAKGLTLRLSSQLEDYASSRHSAAGFQLLLHDVHSGIHAATERVLLPRATEAHIMLKSFSTHATPYVSGLEPAKRNCYLNQERQLFYYPIYSQANCVAECESEQMLETCGCVHPHMPRRSQWPLCQLEQLKCLREHVYSWDQLQSSCNCLPSCQFKRFEIQIDLTALNDSYPIILANGNISFFKNFNGSDEVLLHIYFDSFSEERLRLDVYENLLTFIGTFGGITGLFMGCSFVSVFELIFFVCVRPTCNWLTRQQIRYRRRRQQRAIKAN</sequence>
<evidence type="ECO:0000256" key="2">
    <source>
        <dbReference type="ARBA" id="ARBA00007193"/>
    </source>
</evidence>
<dbReference type="InterPro" id="IPR001873">
    <property type="entry name" value="ENaC"/>
</dbReference>
<dbReference type="GeneID" id="111594750"/>
<evidence type="ECO:0000256" key="12">
    <source>
        <dbReference type="RuleBase" id="RU000679"/>
    </source>
</evidence>
<evidence type="ECO:0000256" key="11">
    <source>
        <dbReference type="ARBA" id="ARBA00023303"/>
    </source>
</evidence>
<keyword evidence="14" id="KW-1185">Reference proteome</keyword>
<comment type="subcellular location">
    <subcellularLocation>
        <location evidence="1">Membrane</location>
        <topology evidence="1">Multi-pass membrane protein</topology>
    </subcellularLocation>
</comment>
<dbReference type="OMA" id="RWHSRII"/>
<keyword evidence="7" id="KW-0915">Sodium</keyword>
<evidence type="ECO:0000256" key="7">
    <source>
        <dbReference type="ARBA" id="ARBA00023053"/>
    </source>
</evidence>
<dbReference type="GO" id="GO:0015280">
    <property type="term" value="F:ligand-gated sodium channel activity"/>
    <property type="evidence" value="ECO:0007669"/>
    <property type="project" value="TreeGrafter"/>
</dbReference>
<evidence type="ECO:0000256" key="8">
    <source>
        <dbReference type="ARBA" id="ARBA00023065"/>
    </source>
</evidence>
<dbReference type="PRINTS" id="PR01078">
    <property type="entry name" value="AMINACHANNEL"/>
</dbReference>
<gene>
    <name evidence="15" type="primary">LOC111594750</name>
</gene>
<dbReference type="OrthoDB" id="6502088at2759"/>
<organism evidence="14 15">
    <name type="scientific">Drosophila hydei</name>
    <name type="common">Fruit fly</name>
    <dbReference type="NCBI Taxonomy" id="7224"/>
    <lineage>
        <taxon>Eukaryota</taxon>
        <taxon>Metazoa</taxon>
        <taxon>Ecdysozoa</taxon>
        <taxon>Arthropoda</taxon>
        <taxon>Hexapoda</taxon>
        <taxon>Insecta</taxon>
        <taxon>Pterygota</taxon>
        <taxon>Neoptera</taxon>
        <taxon>Endopterygota</taxon>
        <taxon>Diptera</taxon>
        <taxon>Brachycera</taxon>
        <taxon>Muscomorpha</taxon>
        <taxon>Ephydroidea</taxon>
        <taxon>Drosophilidae</taxon>
        <taxon>Drosophila</taxon>
    </lineage>
</organism>
<keyword evidence="8 12" id="KW-0406">Ion transport</keyword>
<proteinExistence type="inferred from homology"/>
<evidence type="ECO:0000256" key="13">
    <source>
        <dbReference type="SAM" id="Phobius"/>
    </source>
</evidence>
<reference evidence="15" key="1">
    <citation type="submission" date="2025-08" db="UniProtKB">
        <authorList>
            <consortium name="RefSeq"/>
        </authorList>
    </citation>
    <scope>IDENTIFICATION</scope>
    <source>
        <strain evidence="15">15085-1641.00</strain>
        <tissue evidence="15">Whole body</tissue>
    </source>
</reference>
<evidence type="ECO:0000313" key="14">
    <source>
        <dbReference type="Proteomes" id="UP000504633"/>
    </source>
</evidence>
<keyword evidence="10 12" id="KW-0739">Sodium transport</keyword>
<keyword evidence="4 12" id="KW-0894">Sodium channel</keyword>
<evidence type="ECO:0000256" key="9">
    <source>
        <dbReference type="ARBA" id="ARBA00023136"/>
    </source>
</evidence>